<dbReference type="RefSeq" id="WP_176572239.1">
    <property type="nucleotide sequence ID" value="NZ_CP056030.1"/>
</dbReference>
<dbReference type="InterPro" id="IPR012336">
    <property type="entry name" value="Thioredoxin-like_fold"/>
</dbReference>
<evidence type="ECO:0000256" key="1">
    <source>
        <dbReference type="ARBA" id="ARBA00004418"/>
    </source>
</evidence>
<dbReference type="KEGG" id="pez:HWQ56_27835"/>
<dbReference type="Pfam" id="PF10411">
    <property type="entry name" value="DsbC_N"/>
    <property type="match status" value="1"/>
</dbReference>
<dbReference type="NCBIfam" id="NF008657">
    <property type="entry name" value="PRK11657.1"/>
    <property type="match status" value="1"/>
</dbReference>
<evidence type="ECO:0000313" key="10">
    <source>
        <dbReference type="EMBL" id="QKZ07390.1"/>
    </source>
</evidence>
<proteinExistence type="inferred from homology"/>
<feature type="domain" description="Thioredoxin-like fold" evidence="9">
    <location>
        <begin position="118"/>
        <end position="249"/>
    </location>
</feature>
<organism evidence="10 11">
    <name type="scientific">Pseudomonas eucalypticola</name>
    <dbReference type="NCBI Taxonomy" id="2599595"/>
    <lineage>
        <taxon>Bacteria</taxon>
        <taxon>Pseudomonadati</taxon>
        <taxon>Pseudomonadota</taxon>
        <taxon>Gammaproteobacteria</taxon>
        <taxon>Pseudomonadales</taxon>
        <taxon>Pseudomonadaceae</taxon>
        <taxon>Pseudomonas</taxon>
    </lineage>
</organism>
<evidence type="ECO:0000256" key="6">
    <source>
        <dbReference type="ARBA" id="ARBA00023284"/>
    </source>
</evidence>
<dbReference type="Pfam" id="PF13098">
    <property type="entry name" value="Thioredoxin_2"/>
    <property type="match status" value="1"/>
</dbReference>
<evidence type="ECO:0000256" key="3">
    <source>
        <dbReference type="ARBA" id="ARBA00022729"/>
    </source>
</evidence>
<reference evidence="10 11" key="1">
    <citation type="submission" date="2020-06" db="EMBL/GenBank/DDBJ databases">
        <title>Pseudomonas eucalypticola sp. nov., an endophyte of Eucalyptus dunnii leaves with biocontrol ability of eucalyptus leaf blight.</title>
        <authorList>
            <person name="Liu Y."/>
            <person name="Song Z."/>
            <person name="Zeng H."/>
            <person name="Lu M."/>
            <person name="Wang X."/>
            <person name="Lian X."/>
            <person name="Zhang Q."/>
        </authorList>
    </citation>
    <scope>NUCLEOTIDE SEQUENCE [LARGE SCALE GENOMIC DNA]</scope>
    <source>
        <strain evidence="10 11">NP-1</strain>
    </source>
</reference>
<evidence type="ECO:0000256" key="4">
    <source>
        <dbReference type="ARBA" id="ARBA00022764"/>
    </source>
</evidence>
<sequence>MKTILLATAGLAWAAMATAEVEPLPRPLQPLQQMGLEFLGSFEGPDQLKGYAARYQQQGVAVYLTPDRQHALVGTLYDAQGQDLSAEHLDRLVFAAMDQANWEKLGASTWIADGKADAPRIVYVFSDPNCPFCSMFWKQARPWVDSGQVQLRHVMVGILREESAALAAAMLASGDPTAALLEHERDGKRSTLKPLKKIPADIAGQLAANLALMTELQVPATPAIFYRDDAGRLQNHRGAPPGKMLEAILGTQPRSGG</sequence>
<evidence type="ECO:0000313" key="11">
    <source>
        <dbReference type="Proteomes" id="UP000509568"/>
    </source>
</evidence>
<feature type="signal peptide" evidence="7">
    <location>
        <begin position="1"/>
        <end position="19"/>
    </location>
</feature>
<keyword evidence="4 7" id="KW-0574">Periplasm</keyword>
<comment type="subcellular location">
    <subcellularLocation>
        <location evidence="1 7">Periplasm</location>
    </subcellularLocation>
</comment>
<evidence type="ECO:0000259" key="9">
    <source>
        <dbReference type="Pfam" id="PF13098"/>
    </source>
</evidence>
<protein>
    <recommendedName>
        <fullName evidence="7">Thiol:disulfide interchange protein</fullName>
    </recommendedName>
</protein>
<keyword evidence="3 7" id="KW-0732">Signal</keyword>
<dbReference type="PANTHER" id="PTHR35272:SF4">
    <property type="entry name" value="THIOL:DISULFIDE INTERCHANGE PROTEIN DSBG"/>
    <property type="match status" value="1"/>
</dbReference>
<evidence type="ECO:0000256" key="7">
    <source>
        <dbReference type="RuleBase" id="RU364038"/>
    </source>
</evidence>
<keyword evidence="6 7" id="KW-0676">Redox-active center</keyword>
<dbReference type="AlphaFoldDB" id="A0A7D5HGV4"/>
<dbReference type="Gene3D" id="3.40.30.10">
    <property type="entry name" value="Glutaredoxin"/>
    <property type="match status" value="1"/>
</dbReference>
<dbReference type="Gene3D" id="3.10.450.70">
    <property type="entry name" value="Disulphide bond isomerase, DsbC/G, N-terminal"/>
    <property type="match status" value="1"/>
</dbReference>
<evidence type="ECO:0000256" key="2">
    <source>
        <dbReference type="ARBA" id="ARBA00009813"/>
    </source>
</evidence>
<dbReference type="GO" id="GO:0042597">
    <property type="term" value="C:periplasmic space"/>
    <property type="evidence" value="ECO:0007669"/>
    <property type="project" value="UniProtKB-SubCell"/>
</dbReference>
<dbReference type="Proteomes" id="UP000509568">
    <property type="component" value="Chromosome"/>
</dbReference>
<dbReference type="CDD" id="cd03020">
    <property type="entry name" value="DsbA_DsbC_DsbG"/>
    <property type="match status" value="1"/>
</dbReference>
<keyword evidence="5" id="KW-1015">Disulfide bond</keyword>
<accession>A0A7D5HGV4</accession>
<comment type="similarity">
    <text evidence="2 7">Belongs to the thioredoxin family. DsbC subfamily.</text>
</comment>
<dbReference type="PANTHER" id="PTHR35272">
    <property type="entry name" value="THIOL:DISULFIDE INTERCHANGE PROTEIN DSBC-RELATED"/>
    <property type="match status" value="1"/>
</dbReference>
<dbReference type="SUPFAM" id="SSF52833">
    <property type="entry name" value="Thioredoxin-like"/>
    <property type="match status" value="1"/>
</dbReference>
<evidence type="ECO:0000259" key="8">
    <source>
        <dbReference type="Pfam" id="PF10411"/>
    </source>
</evidence>
<dbReference type="InterPro" id="IPR051470">
    <property type="entry name" value="Thiol:disulfide_interchange"/>
</dbReference>
<keyword evidence="11" id="KW-1185">Reference proteome</keyword>
<dbReference type="InterPro" id="IPR018950">
    <property type="entry name" value="DiS-bond_isomerase_DsbC/G_N"/>
</dbReference>
<evidence type="ECO:0000256" key="5">
    <source>
        <dbReference type="ARBA" id="ARBA00023157"/>
    </source>
</evidence>
<dbReference type="InterPro" id="IPR036249">
    <property type="entry name" value="Thioredoxin-like_sf"/>
</dbReference>
<dbReference type="InterPro" id="IPR009094">
    <property type="entry name" value="DiS-bond_isomerase_DsbC/G_N_sf"/>
</dbReference>
<name>A0A7D5HGV4_9PSED</name>
<dbReference type="InterPro" id="IPR033954">
    <property type="entry name" value="DiS-bond_Isoase_DsbC/G"/>
</dbReference>
<feature type="domain" description="Disulphide bond isomerase DsbC/G N-terminal" evidence="8">
    <location>
        <begin position="45"/>
        <end position="85"/>
    </location>
</feature>
<comment type="function">
    <text evidence="7">Required for disulfide bond formation in some periplasmic proteins. Acts by transferring its disulfide bond to other proteins and is reduced in the process.</text>
</comment>
<dbReference type="SUPFAM" id="SSF54423">
    <property type="entry name" value="DsbC/DsbG N-terminal domain-like"/>
    <property type="match status" value="1"/>
</dbReference>
<feature type="chain" id="PRO_5029035317" description="Thiol:disulfide interchange protein" evidence="7">
    <location>
        <begin position="20"/>
        <end position="257"/>
    </location>
</feature>
<gene>
    <name evidence="10" type="primary">dsbG</name>
    <name evidence="10" type="ORF">HWQ56_27835</name>
</gene>
<dbReference type="EMBL" id="CP056030">
    <property type="protein sequence ID" value="QKZ07390.1"/>
    <property type="molecule type" value="Genomic_DNA"/>
</dbReference>